<name>A0A498LAQ0_LABRO</name>
<dbReference type="Proteomes" id="UP000290572">
    <property type="component" value="Unassembled WGS sequence"/>
</dbReference>
<accession>A0A498LAQ0</accession>
<dbReference type="Gene3D" id="2.60.40.10">
    <property type="entry name" value="Immunoglobulins"/>
    <property type="match status" value="1"/>
</dbReference>
<dbReference type="InterPro" id="IPR013098">
    <property type="entry name" value="Ig_I-set"/>
</dbReference>
<dbReference type="Pfam" id="PF07679">
    <property type="entry name" value="I-set"/>
    <property type="match status" value="1"/>
</dbReference>
<reference evidence="2 3" key="1">
    <citation type="submission" date="2018-03" db="EMBL/GenBank/DDBJ databases">
        <title>Draft genome sequence of Rohu Carp (Labeo rohita).</title>
        <authorList>
            <person name="Das P."/>
            <person name="Kushwaha B."/>
            <person name="Joshi C.G."/>
            <person name="Kumar D."/>
            <person name="Nagpure N.S."/>
            <person name="Sahoo L."/>
            <person name="Das S.P."/>
            <person name="Bit A."/>
            <person name="Patnaik S."/>
            <person name="Meher P.K."/>
            <person name="Jayasankar P."/>
            <person name="Koringa P.G."/>
            <person name="Patel N.V."/>
            <person name="Hinsu A.T."/>
            <person name="Kumar R."/>
            <person name="Pandey M."/>
            <person name="Agarwal S."/>
            <person name="Srivastava S."/>
            <person name="Singh M."/>
            <person name="Iquebal M.A."/>
            <person name="Jaiswal S."/>
            <person name="Angadi U.B."/>
            <person name="Kumar N."/>
            <person name="Raza M."/>
            <person name="Shah T.M."/>
            <person name="Rai A."/>
            <person name="Jena J.K."/>
        </authorList>
    </citation>
    <scope>NUCLEOTIDE SEQUENCE [LARGE SCALE GENOMIC DNA]</scope>
    <source>
        <strain evidence="2">DASCIFA01</strain>
        <tissue evidence="2">Testis</tissue>
    </source>
</reference>
<dbReference type="EMBL" id="QBIY01013492">
    <property type="protein sequence ID" value="RXN02927.1"/>
    <property type="molecule type" value="Genomic_DNA"/>
</dbReference>
<dbReference type="PROSITE" id="PS50835">
    <property type="entry name" value="IG_LIKE"/>
    <property type="match status" value="1"/>
</dbReference>
<dbReference type="InterPro" id="IPR007110">
    <property type="entry name" value="Ig-like_dom"/>
</dbReference>
<evidence type="ECO:0000259" key="1">
    <source>
        <dbReference type="PROSITE" id="PS50835"/>
    </source>
</evidence>
<sequence length="101" mass="10638">MHYTGITYNLIGAPEIDAPVNGFVDKEGGMVTLNCSTLGHPAPQFIWTPSGKESVTVVGNKVISTVTLEASAAVLKDGVICEAYNKLGRATKNFKVSVKLG</sequence>
<comment type="caution">
    <text evidence="2">The sequence shown here is derived from an EMBL/GenBank/DDBJ whole genome shotgun (WGS) entry which is preliminary data.</text>
</comment>
<evidence type="ECO:0000313" key="2">
    <source>
        <dbReference type="EMBL" id="RXN02927.1"/>
    </source>
</evidence>
<protein>
    <submittedName>
        <fullName evidence="2">Basal cell adhesion molecule-like isoform X2</fullName>
    </submittedName>
</protein>
<proteinExistence type="predicted"/>
<dbReference type="SUPFAM" id="SSF48726">
    <property type="entry name" value="Immunoglobulin"/>
    <property type="match status" value="1"/>
</dbReference>
<organism evidence="2 3">
    <name type="scientific">Labeo rohita</name>
    <name type="common">Indian major carp</name>
    <name type="synonym">Cyprinus rohita</name>
    <dbReference type="NCBI Taxonomy" id="84645"/>
    <lineage>
        <taxon>Eukaryota</taxon>
        <taxon>Metazoa</taxon>
        <taxon>Chordata</taxon>
        <taxon>Craniata</taxon>
        <taxon>Vertebrata</taxon>
        <taxon>Euteleostomi</taxon>
        <taxon>Actinopterygii</taxon>
        <taxon>Neopterygii</taxon>
        <taxon>Teleostei</taxon>
        <taxon>Ostariophysi</taxon>
        <taxon>Cypriniformes</taxon>
        <taxon>Cyprinidae</taxon>
        <taxon>Labeoninae</taxon>
        <taxon>Labeonini</taxon>
        <taxon>Labeo</taxon>
    </lineage>
</organism>
<dbReference type="AlphaFoldDB" id="A0A498LAQ0"/>
<dbReference type="STRING" id="84645.A0A498LAQ0"/>
<gene>
    <name evidence="2" type="ORF">ROHU_034769</name>
</gene>
<evidence type="ECO:0000313" key="3">
    <source>
        <dbReference type="Proteomes" id="UP000290572"/>
    </source>
</evidence>
<dbReference type="InterPro" id="IPR013783">
    <property type="entry name" value="Ig-like_fold"/>
</dbReference>
<keyword evidence="3" id="KW-1185">Reference proteome</keyword>
<feature type="domain" description="Ig-like" evidence="1">
    <location>
        <begin position="14"/>
        <end position="97"/>
    </location>
</feature>
<dbReference type="InterPro" id="IPR036179">
    <property type="entry name" value="Ig-like_dom_sf"/>
</dbReference>